<evidence type="ECO:0000256" key="10">
    <source>
        <dbReference type="PIRSR" id="PIRSR600243-1"/>
    </source>
</evidence>
<organism evidence="11 12">
    <name type="scientific">Thermococcus celer Vu 13 = JCM 8558</name>
    <dbReference type="NCBI Taxonomy" id="1293037"/>
    <lineage>
        <taxon>Archaea</taxon>
        <taxon>Methanobacteriati</taxon>
        <taxon>Methanobacteriota</taxon>
        <taxon>Thermococci</taxon>
        <taxon>Thermococcales</taxon>
        <taxon>Thermococcaceae</taxon>
        <taxon>Thermococcus</taxon>
    </lineage>
</organism>
<dbReference type="PROSITE" id="PS00854">
    <property type="entry name" value="PROTEASOME_BETA_1"/>
    <property type="match status" value="1"/>
</dbReference>
<dbReference type="GO" id="GO:0005737">
    <property type="term" value="C:cytoplasm"/>
    <property type="evidence" value="ECO:0007669"/>
    <property type="project" value="UniProtKB-SubCell"/>
</dbReference>
<keyword evidence="12" id="KW-1185">Reference proteome</keyword>
<evidence type="ECO:0000256" key="5">
    <source>
        <dbReference type="ARBA" id="ARBA00022801"/>
    </source>
</evidence>
<dbReference type="Pfam" id="PF00227">
    <property type="entry name" value="Proteasome"/>
    <property type="match status" value="1"/>
</dbReference>
<comment type="function">
    <text evidence="9">Component of the proteasome core, a large protease complex with broad specificity involved in protein degradation.</text>
</comment>
<dbReference type="InterPro" id="IPR016050">
    <property type="entry name" value="Proteasome_bsu_CS"/>
</dbReference>
<comment type="subcellular location">
    <subcellularLocation>
        <location evidence="9">Cytoplasm</location>
    </subcellularLocation>
</comment>
<dbReference type="SUPFAM" id="SSF56235">
    <property type="entry name" value="N-terminal nucleophile aminohydrolases (Ntn hydrolases)"/>
    <property type="match status" value="1"/>
</dbReference>
<dbReference type="FunFam" id="3.60.20.10:FF:000049">
    <property type="entry name" value="Proteasome subunit beta"/>
    <property type="match status" value="1"/>
</dbReference>
<protein>
    <recommendedName>
        <fullName evidence="9">Proteasome subunit beta</fullName>
        <ecNumber evidence="9">3.4.25.1</ecNumber>
    </recommendedName>
    <alternativeName>
        <fullName evidence="9">20S proteasome beta subunit</fullName>
    </alternativeName>
    <alternativeName>
        <fullName evidence="9">Proteasome core protein PsmB</fullName>
    </alternativeName>
</protein>
<reference evidence="11 12" key="1">
    <citation type="submission" date="2016-03" db="EMBL/GenBank/DDBJ databases">
        <title>Complete genome sequence of Thermococcus celer.</title>
        <authorList>
            <person name="Oger P.M."/>
        </authorList>
    </citation>
    <scope>NUCLEOTIDE SEQUENCE [LARGE SCALE GENOMIC DNA]</scope>
    <source>
        <strain evidence="11 12">Vu 13</strain>
    </source>
</reference>
<comment type="activity regulation">
    <text evidence="9">The formation of the proteasomal ATPase PAN-20S proteasome complex, via the docking of the C-termini of PAN into the intersubunit pockets in the alpha-rings, triggers opening of the gate for substrate entry. Interconversion between the open-gate and close-gate conformations leads to a dynamic regulation of the 20S proteasome proteolysis activity.</text>
</comment>
<dbReference type="KEGG" id="tce:A3L02_09935"/>
<dbReference type="InterPro" id="IPR000243">
    <property type="entry name" value="Pept_T1A_subB"/>
</dbReference>
<dbReference type="GO" id="GO:0004298">
    <property type="term" value="F:threonine-type endopeptidase activity"/>
    <property type="evidence" value="ECO:0007669"/>
    <property type="project" value="UniProtKB-UniRule"/>
</dbReference>
<dbReference type="PANTHER" id="PTHR32194">
    <property type="entry name" value="METALLOPROTEASE TLDD"/>
    <property type="match status" value="1"/>
</dbReference>
<evidence type="ECO:0000313" key="12">
    <source>
        <dbReference type="Proteomes" id="UP000197156"/>
    </source>
</evidence>
<dbReference type="GeneID" id="33325087"/>
<dbReference type="NCBIfam" id="TIGR03634">
    <property type="entry name" value="arc_protsome_B"/>
    <property type="match status" value="1"/>
</dbReference>
<keyword evidence="8 9" id="KW-0865">Zymogen</keyword>
<dbReference type="Gene3D" id="3.60.20.10">
    <property type="entry name" value="Glutamine Phosphoribosylpyrophosphate, subunit 1, domain 1"/>
    <property type="match status" value="1"/>
</dbReference>
<dbReference type="EC" id="3.4.25.1" evidence="9"/>
<proteinExistence type="inferred from homology"/>
<comment type="similarity">
    <text evidence="9">Belongs to the peptidase T1B family.</text>
</comment>
<dbReference type="GO" id="GO:0019774">
    <property type="term" value="C:proteasome core complex, beta-subunit complex"/>
    <property type="evidence" value="ECO:0007669"/>
    <property type="project" value="UniProtKB-UniRule"/>
</dbReference>
<dbReference type="PROSITE" id="PS51476">
    <property type="entry name" value="PROTEASOME_BETA_2"/>
    <property type="match status" value="1"/>
</dbReference>
<gene>
    <name evidence="9" type="primary">psmB</name>
    <name evidence="11" type="ORF">A3L02_09935</name>
</gene>
<dbReference type="GO" id="GO:0010498">
    <property type="term" value="P:proteasomal protein catabolic process"/>
    <property type="evidence" value="ECO:0007669"/>
    <property type="project" value="UniProtKB-UniRule"/>
</dbReference>
<keyword evidence="2 9" id="KW-0963">Cytoplasm</keyword>
<dbReference type="HAMAP" id="MF_02113_A">
    <property type="entry name" value="Proteasome_B_A"/>
    <property type="match status" value="1"/>
</dbReference>
<dbReference type="OrthoDB" id="6330at2157"/>
<dbReference type="EMBL" id="CP014854">
    <property type="protein sequence ID" value="ASI99857.1"/>
    <property type="molecule type" value="Genomic_DNA"/>
</dbReference>
<dbReference type="PANTHER" id="PTHR32194:SF0">
    <property type="entry name" value="ATP-DEPENDENT PROTEASE SUBUNIT HSLV"/>
    <property type="match status" value="1"/>
</dbReference>
<dbReference type="AlphaFoldDB" id="A0A218P4J9"/>
<dbReference type="Proteomes" id="UP000197156">
    <property type="component" value="Chromosome"/>
</dbReference>
<keyword evidence="4 9" id="KW-0888">Threonine protease</keyword>
<keyword evidence="3 9" id="KW-0645">Protease</keyword>
<evidence type="ECO:0000256" key="7">
    <source>
        <dbReference type="ARBA" id="ARBA00022942"/>
    </source>
</evidence>
<dbReference type="SMR" id="A0A218P4J9"/>
<evidence type="ECO:0000256" key="2">
    <source>
        <dbReference type="ARBA" id="ARBA00022490"/>
    </source>
</evidence>
<evidence type="ECO:0000256" key="9">
    <source>
        <dbReference type="HAMAP-Rule" id="MF_02113"/>
    </source>
</evidence>
<evidence type="ECO:0000313" key="11">
    <source>
        <dbReference type="EMBL" id="ASI99857.1"/>
    </source>
</evidence>
<comment type="subunit">
    <text evidence="9">The 20S proteasome core is composed of 14 alpha and 14 beta subunits that assemble into four stacked heptameric rings, resulting in a barrel-shaped structure. The two inner rings, each composed of seven catalytic beta subunits, are sandwiched by two outer rings, each composed of seven alpha subunits. The catalytic chamber with the active sites is on the inside of the barrel. Has a gated structure, the ends of the cylinder being occluded by the N-termini of the alpha-subunits. Is capped at one or both ends by the proteasome regulatory ATPase, PAN.</text>
</comment>
<dbReference type="InterPro" id="IPR001353">
    <property type="entry name" value="Proteasome_sua/b"/>
</dbReference>
<dbReference type="InterPro" id="IPR029055">
    <property type="entry name" value="Ntn_hydrolases_N"/>
</dbReference>
<dbReference type="InterPro" id="IPR023333">
    <property type="entry name" value="Proteasome_suB-type"/>
</dbReference>
<feature type="chain" id="PRO_5023279310" description="Proteasome subunit beta" evidence="9">
    <location>
        <begin position="8"/>
        <end position="203"/>
    </location>
</feature>
<evidence type="ECO:0000256" key="4">
    <source>
        <dbReference type="ARBA" id="ARBA00022698"/>
    </source>
</evidence>
<feature type="active site" description="Nucleophile" evidence="9 10">
    <location>
        <position position="8"/>
    </location>
</feature>
<accession>A0A218P4J9</accession>
<evidence type="ECO:0000256" key="3">
    <source>
        <dbReference type="ARBA" id="ARBA00022670"/>
    </source>
</evidence>
<dbReference type="InterPro" id="IPR019983">
    <property type="entry name" value="Pept_T1A_Psome_bsu_arc"/>
</dbReference>
<keyword evidence="6 9" id="KW-0068">Autocatalytic cleavage</keyword>
<dbReference type="RefSeq" id="WP_088863769.1">
    <property type="nucleotide sequence ID" value="NZ_CP014854.1"/>
</dbReference>
<keyword evidence="7 9" id="KW-0647">Proteasome</keyword>
<dbReference type="CDD" id="cd03764">
    <property type="entry name" value="proteasome_beta_archeal"/>
    <property type="match status" value="1"/>
</dbReference>
<keyword evidence="5 9" id="KW-0378">Hydrolase</keyword>
<sequence>MAEKLKGTTTVGIVCKDGVVLAADRRASLGNMVLSENVTKVFQIDDHLALAGAGSVGDILSLVRLLRAEARLYRAKVGREMSVRALATLTSNVLHGNRFMPYFGWFLIAGYDEKPGLYSIDMAGGVTEDKFTSAGSGMEFAFAVLEDGYREGMELEDGIKLALRAIKIATRKDVFTGGGVTLVTVTEEGYRELSREEIEALLK</sequence>
<evidence type="ECO:0000256" key="8">
    <source>
        <dbReference type="ARBA" id="ARBA00023145"/>
    </source>
</evidence>
<dbReference type="PRINTS" id="PR00141">
    <property type="entry name" value="PROTEASOME"/>
</dbReference>
<evidence type="ECO:0000256" key="6">
    <source>
        <dbReference type="ARBA" id="ARBA00022813"/>
    </source>
</evidence>
<comment type="catalytic activity">
    <reaction evidence="1 9">
        <text>Cleavage of peptide bonds with very broad specificity.</text>
        <dbReference type="EC" id="3.4.25.1"/>
    </reaction>
</comment>
<feature type="propeptide" id="PRO_5011123405" description="Removed in mature form; by autocatalysis" evidence="9">
    <location>
        <begin position="1"/>
        <end position="7"/>
    </location>
</feature>
<evidence type="ECO:0000256" key="1">
    <source>
        <dbReference type="ARBA" id="ARBA00001198"/>
    </source>
</evidence>
<name>A0A218P4J9_THECE</name>